<dbReference type="AlphaFoldDB" id="A0AAE6JIB2"/>
<keyword evidence="1" id="KW-0547">Nucleotide-binding</keyword>
<proteinExistence type="predicted"/>
<dbReference type="EMBL" id="CP071880">
    <property type="protein sequence ID" value="QTE51160.1"/>
    <property type="molecule type" value="Genomic_DNA"/>
</dbReference>
<keyword evidence="1" id="KW-0067">ATP-binding</keyword>
<dbReference type="EMBL" id="CP043451">
    <property type="protein sequence ID" value="QEM06312.1"/>
    <property type="molecule type" value="Genomic_DNA"/>
</dbReference>
<dbReference type="Proteomes" id="UP000663940">
    <property type="component" value="Chromosome"/>
</dbReference>
<dbReference type="SUPFAM" id="SSF52540">
    <property type="entry name" value="P-loop containing nucleoside triphosphate hydrolases"/>
    <property type="match status" value="1"/>
</dbReference>
<dbReference type="Gene3D" id="3.40.50.300">
    <property type="entry name" value="P-loop containing nucleotide triphosphate hydrolases"/>
    <property type="match status" value="1"/>
</dbReference>
<organism evidence="1 3">
    <name type="scientific">Mucilaginibacter rubeus</name>
    <dbReference type="NCBI Taxonomy" id="2027860"/>
    <lineage>
        <taxon>Bacteria</taxon>
        <taxon>Pseudomonadati</taxon>
        <taxon>Bacteroidota</taxon>
        <taxon>Sphingobacteriia</taxon>
        <taxon>Sphingobacteriales</taxon>
        <taxon>Sphingobacteriaceae</taxon>
        <taxon>Mucilaginibacter</taxon>
    </lineage>
</organism>
<dbReference type="Proteomes" id="UP000250557">
    <property type="component" value="Chromosome"/>
</dbReference>
<dbReference type="GO" id="GO:0005524">
    <property type="term" value="F:ATP binding"/>
    <property type="evidence" value="ECO:0007669"/>
    <property type="project" value="UniProtKB-KW"/>
</dbReference>
<keyword evidence="4" id="KW-1185">Reference proteome</keyword>
<reference evidence="1 3" key="1">
    <citation type="submission" date="2019-08" db="EMBL/GenBank/DDBJ databases">
        <title>Comparative genome analysis confer to the adaptation heavy metal polluted environment.</title>
        <authorList>
            <person name="Li Y."/>
        </authorList>
    </citation>
    <scope>NUCLEOTIDE SEQUENCE [LARGE SCALE GENOMIC DNA]</scope>
    <source>
        <strain evidence="1 3">P2</strain>
    </source>
</reference>
<evidence type="ECO:0000313" key="2">
    <source>
        <dbReference type="EMBL" id="QTE51160.1"/>
    </source>
</evidence>
<sequence length="783" mass="90987">MALGDAHQGYSYQDLLCCYYILDDVVKFNISDFYIDVKEYKEDRFDDFTILHSDAVYKKQVKYSNEQNNHTLTKNDLANDGNYQLALFSLYSSWISSIKPKTYVRLCLAWNSPDANLTDLMDELLMEGSFSGFQTRVFQFNIDKFWPAAGTPPQGWNKFKQQQIDRQKFSEFLTYLTIELELPKFSEDLYQPGPLEKLVLDKVEGLGIGYFPNDHYKKQEFAAALLAKVRKHRSSGVAFTTADFYDNFSIKTDYGAIQQVFPINENQKIETVSIYDQLILELKAHQRISLTGEPGMGKSWLVENFKKYVTGTEIHLIRHLCYTDLNDQFQKERIQINVFYANLIKEILDIFPKLKDSKAKVYASDLEELNLLLSAIDEETILVIDGIDHIERIYQFRNLSVDLKRSEIDILHAINKLTPSPFVKILSISQPITELVELDHFHSILIPRWAHSEIERYLNKCGIEDQLVADDQKLSQYLDQKVCGNPLYLRYIVEEIQNLESIDLEHLQQIPHYDAGLKGYYQYLLSKLSLKEQIPRILSGINFSVTTNELQEITGEGKLVEKSLETLRPVIKLNVSQNGYSIYHESFRRYIIDQLIKNQISLERTVYNPIISWFEEKGVFEYSKSYRFYFQYIHESGKSEKALSFATIDFVWKSAFHGHHWEVIDANLKYINKAVLNHGTIPQLFISTELSRVISMTEDAFNETLLSYLKAVGNLEGYQKVADYLVYEGTPTLGFELGLKACQLCFLNNMKAPWQIYLDYYRGTKIDITPEMFALILACILWR</sequence>
<gene>
    <name evidence="1" type="ORF">DIU31_023350</name>
    <name evidence="2" type="ORF">J3L21_04105</name>
</gene>
<evidence type="ECO:0000313" key="1">
    <source>
        <dbReference type="EMBL" id="QEM06312.1"/>
    </source>
</evidence>
<accession>A0AAE6JIB2</accession>
<protein>
    <submittedName>
        <fullName evidence="1">ATP-binding protein</fullName>
    </submittedName>
</protein>
<dbReference type="RefSeq" id="WP_112651784.1">
    <property type="nucleotide sequence ID" value="NZ_CP043451.1"/>
</dbReference>
<reference evidence="2 4" key="2">
    <citation type="submission" date="2021-03" db="EMBL/GenBank/DDBJ databases">
        <title>Mucilaginibacter strains isolated from gold and copper mining confer multi heavy-metal resistance.</title>
        <authorList>
            <person name="Li Y."/>
        </authorList>
    </citation>
    <scope>NUCLEOTIDE SEQUENCE [LARGE SCALE GENOMIC DNA]</scope>
    <source>
        <strain evidence="2 4">P2-4</strain>
    </source>
</reference>
<dbReference type="InterPro" id="IPR027417">
    <property type="entry name" value="P-loop_NTPase"/>
</dbReference>
<evidence type="ECO:0000313" key="4">
    <source>
        <dbReference type="Proteomes" id="UP000663940"/>
    </source>
</evidence>
<evidence type="ECO:0000313" key="3">
    <source>
        <dbReference type="Proteomes" id="UP000250557"/>
    </source>
</evidence>
<name>A0AAE6JIB2_9SPHI</name>